<comment type="caution">
    <text evidence="2">The sequence shown here is derived from an EMBL/GenBank/DDBJ whole genome shotgun (WGS) entry which is preliminary data.</text>
</comment>
<dbReference type="AlphaFoldDB" id="A0A3S0SY62"/>
<name>A0A3S0SY62_9MOLU</name>
<dbReference type="EMBL" id="RAHC01000008">
    <property type="protein sequence ID" value="RUP76344.1"/>
    <property type="molecule type" value="Genomic_DNA"/>
</dbReference>
<evidence type="ECO:0000256" key="1">
    <source>
        <dbReference type="SAM" id="Phobius"/>
    </source>
</evidence>
<accession>A0A3S0SY62</accession>
<dbReference type="Proteomes" id="UP000274545">
    <property type="component" value="Unassembled WGS sequence"/>
</dbReference>
<evidence type="ECO:0000313" key="2">
    <source>
        <dbReference type="EMBL" id="RUP76344.1"/>
    </source>
</evidence>
<keyword evidence="1" id="KW-0812">Transmembrane</keyword>
<reference evidence="2 3" key="1">
    <citation type="journal article" date="2019" name="Genome Biol. Evol.">
        <title>Toxin and genome evolution in a Drosophila defensive symbiosis.</title>
        <authorList>
            <person name="Ballinger M.J."/>
            <person name="Gawryluk R.M."/>
            <person name="Perlman S.J."/>
        </authorList>
    </citation>
    <scope>NUCLEOTIDE SEQUENCE [LARGE SCALE GENOMIC DNA]</scope>
    <source>
        <strain evidence="3">sNeo</strain>
    </source>
</reference>
<keyword evidence="1" id="KW-0472">Membrane</keyword>
<gene>
    <name evidence="2" type="ORF">D6D54_06165</name>
</gene>
<sequence>MKKTSVFLALGSILLIIIGISMFVTEEGLFATSVFFLLGGVTGIVVFWFIFYFGWSEPKNTSSRDSKQIIITKKKLLNQELQNKNYYWEIADKLNAFCIYTIYYF</sequence>
<proteinExistence type="predicted"/>
<feature type="transmembrane region" description="Helical" evidence="1">
    <location>
        <begin position="7"/>
        <end position="24"/>
    </location>
</feature>
<keyword evidence="1" id="KW-1133">Transmembrane helix</keyword>
<evidence type="ECO:0000313" key="3">
    <source>
        <dbReference type="Proteomes" id="UP000274545"/>
    </source>
</evidence>
<organism evidence="2 3">
    <name type="scientific">Spiroplasma poulsonii</name>
    <dbReference type="NCBI Taxonomy" id="2138"/>
    <lineage>
        <taxon>Bacteria</taxon>
        <taxon>Bacillati</taxon>
        <taxon>Mycoplasmatota</taxon>
        <taxon>Mollicutes</taxon>
        <taxon>Entomoplasmatales</taxon>
        <taxon>Spiroplasmataceae</taxon>
        <taxon>Spiroplasma</taxon>
    </lineage>
</organism>
<feature type="transmembrane region" description="Helical" evidence="1">
    <location>
        <begin position="30"/>
        <end position="55"/>
    </location>
</feature>
<protein>
    <submittedName>
        <fullName evidence="2">Uncharacterized protein</fullName>
    </submittedName>
</protein>
<dbReference type="RefSeq" id="WP_127093118.1">
    <property type="nucleotide sequence ID" value="NZ_CP093047.1"/>
</dbReference>